<reference evidence="4" key="1">
    <citation type="journal article" date="2016" name="Genome Announc.">
        <title>Genome sequences of three species of Hanseniaspora isolated from spontaneous wine fermentations.</title>
        <authorList>
            <person name="Sternes P.R."/>
            <person name="Lee D."/>
            <person name="Kutyna D.R."/>
            <person name="Borneman A.R."/>
        </authorList>
    </citation>
    <scope>NUCLEOTIDE SEQUENCE [LARGE SCALE GENOMIC DNA]</scope>
    <source>
        <strain evidence="4">AWRI3579</strain>
    </source>
</reference>
<feature type="region of interest" description="Disordered" evidence="1">
    <location>
        <begin position="279"/>
        <end position="317"/>
    </location>
</feature>
<dbReference type="GO" id="GO:0006364">
    <property type="term" value="P:rRNA processing"/>
    <property type="evidence" value="ECO:0007669"/>
    <property type="project" value="InterPro"/>
</dbReference>
<dbReference type="STRING" id="56408.A0A1E5R1L1"/>
<feature type="region of interest" description="Disordered" evidence="1">
    <location>
        <begin position="382"/>
        <end position="477"/>
    </location>
</feature>
<dbReference type="FunCoup" id="A0A1E5R1L1">
    <property type="interactions" value="916"/>
</dbReference>
<dbReference type="PROSITE" id="PS50833">
    <property type="entry name" value="BRIX"/>
    <property type="match status" value="1"/>
</dbReference>
<dbReference type="Pfam" id="PF04427">
    <property type="entry name" value="Brix"/>
    <property type="match status" value="1"/>
</dbReference>
<keyword evidence="4" id="KW-1185">Reference proteome</keyword>
<dbReference type="InterPro" id="IPR045112">
    <property type="entry name" value="PPAN-like"/>
</dbReference>
<dbReference type="PANTHER" id="PTHR12661:SF5">
    <property type="entry name" value="SUPPRESSOR OF SWI4 1 HOMOLOG"/>
    <property type="match status" value="1"/>
</dbReference>
<evidence type="ECO:0000259" key="2">
    <source>
        <dbReference type="PROSITE" id="PS50833"/>
    </source>
</evidence>
<dbReference type="EMBL" id="LPNM01000011">
    <property type="protein sequence ID" value="OEJ80795.1"/>
    <property type="molecule type" value="Genomic_DNA"/>
</dbReference>
<dbReference type="GO" id="GO:0030687">
    <property type="term" value="C:preribosome, large subunit precursor"/>
    <property type="evidence" value="ECO:0007669"/>
    <property type="project" value="TreeGrafter"/>
</dbReference>
<evidence type="ECO:0000256" key="1">
    <source>
        <dbReference type="SAM" id="MobiDB-lite"/>
    </source>
</evidence>
<dbReference type="InterPro" id="IPR007109">
    <property type="entry name" value="Brix"/>
</dbReference>
<feature type="compositionally biased region" description="Basic residues" evidence="1">
    <location>
        <begin position="1"/>
        <end position="11"/>
    </location>
</feature>
<gene>
    <name evidence="3" type="ORF">AWRI3579_g4017</name>
</gene>
<feature type="compositionally biased region" description="Basic and acidic residues" evidence="1">
    <location>
        <begin position="401"/>
        <end position="410"/>
    </location>
</feature>
<dbReference type="GO" id="GO:0000027">
    <property type="term" value="P:ribosomal large subunit assembly"/>
    <property type="evidence" value="ECO:0007669"/>
    <property type="project" value="TreeGrafter"/>
</dbReference>
<dbReference type="OrthoDB" id="10261452at2759"/>
<dbReference type="PANTHER" id="PTHR12661">
    <property type="entry name" value="PETER PAN-RELATED"/>
    <property type="match status" value="1"/>
</dbReference>
<organism evidence="3 4">
    <name type="scientific">Hanseniaspora osmophila</name>
    <dbReference type="NCBI Taxonomy" id="56408"/>
    <lineage>
        <taxon>Eukaryota</taxon>
        <taxon>Fungi</taxon>
        <taxon>Dikarya</taxon>
        <taxon>Ascomycota</taxon>
        <taxon>Saccharomycotina</taxon>
        <taxon>Saccharomycetes</taxon>
        <taxon>Saccharomycodales</taxon>
        <taxon>Saccharomycodaceae</taxon>
        <taxon>Hanseniaspora</taxon>
    </lineage>
</organism>
<dbReference type="Proteomes" id="UP000095728">
    <property type="component" value="Unassembled WGS sequence"/>
</dbReference>
<protein>
    <submittedName>
        <fullName evidence="3">Ribosome biogenesis protein SSF2</fullName>
    </submittedName>
</protein>
<feature type="domain" description="Brix" evidence="2">
    <location>
        <begin position="26"/>
        <end position="354"/>
    </location>
</feature>
<dbReference type="AlphaFoldDB" id="A0A1E5R1L1"/>
<feature type="compositionally biased region" description="Basic and acidic residues" evidence="1">
    <location>
        <begin position="382"/>
        <end position="392"/>
    </location>
</feature>
<accession>A0A1E5R1L1</accession>
<proteinExistence type="predicted"/>
<dbReference type="InParanoid" id="A0A1E5R1L1"/>
<feature type="compositionally biased region" description="Basic residues" evidence="1">
    <location>
        <begin position="282"/>
        <end position="293"/>
    </location>
</feature>
<dbReference type="GO" id="GO:0005730">
    <property type="term" value="C:nucleolus"/>
    <property type="evidence" value="ECO:0007669"/>
    <property type="project" value="UniProtKB-ARBA"/>
</dbReference>
<dbReference type="GO" id="GO:0019843">
    <property type="term" value="F:rRNA binding"/>
    <property type="evidence" value="ECO:0007669"/>
    <property type="project" value="InterPro"/>
</dbReference>
<dbReference type="SMART" id="SM00879">
    <property type="entry name" value="Brix"/>
    <property type="match status" value="1"/>
</dbReference>
<evidence type="ECO:0000313" key="4">
    <source>
        <dbReference type="Proteomes" id="UP000095728"/>
    </source>
</evidence>
<comment type="caution">
    <text evidence="3">The sequence shown here is derived from an EMBL/GenBank/DDBJ whole genome shotgun (WGS) entry which is preliminary data.</text>
</comment>
<evidence type="ECO:0000313" key="3">
    <source>
        <dbReference type="EMBL" id="OEJ80795.1"/>
    </source>
</evidence>
<feature type="region of interest" description="Disordered" evidence="1">
    <location>
        <begin position="1"/>
        <end position="23"/>
    </location>
</feature>
<sequence length="477" mass="54480">MAKRRTKKRTHAKPDQDEVDSIPKSMVIRLGATSMGNHSLNQLVKDFRNVMQPHTAIKLRERKSNKLKDFVVMCGPLKVSHLFVFTQSEKTGNVSLKIAKHPNGPTVTYQVLKYSLNKDIKHFLKKPKSLSNEDLMNPPLLVLNGFSTKTITTDADGNKIEQENPQEKVVISMFQNMFPALNPANTRLNSIKRVLMINKDPETNTLELRHYQITVKEVDINKNLKKLYKSSSNLHKNLPNLSNKKDISSLLLDHDVGAFTSESEMDIDEDAIVKIREEKSIRAHKTNGKHKNVKKPEQESQQQVQPEQDVELEQKPIIDEEEKEIQSRKKAIKLTECGPRMTLKLVKIEDGICSGKILHHEFVKKTDSEIRALEKKHAEKQRLKEARKKEQESNIAKKKAVKDAKKERKMERRRLRKEQLEKEGGEAVDEDGNPISKDVVSSSSDEDSSSSDGEHAYSDVPEDLDSDLFSEVEENEE</sequence>
<feature type="compositionally biased region" description="Acidic residues" evidence="1">
    <location>
        <begin position="460"/>
        <end position="477"/>
    </location>
</feature>
<name>A0A1E5R1L1_9ASCO</name>